<evidence type="ECO:0000313" key="2">
    <source>
        <dbReference type="Proteomes" id="UP000003835"/>
    </source>
</evidence>
<dbReference type="HOGENOM" id="CLU_590279_0_0_3"/>
<dbReference type="EMBL" id="DS989845">
    <property type="protein sequence ID" value="EDX76722.1"/>
    <property type="molecule type" value="Genomic_DNA"/>
</dbReference>
<evidence type="ECO:0008006" key="3">
    <source>
        <dbReference type="Google" id="ProtNLM"/>
    </source>
</evidence>
<protein>
    <recommendedName>
        <fullName evidence="3">HD domain-containing protein</fullName>
    </recommendedName>
</protein>
<dbReference type="Proteomes" id="UP000003835">
    <property type="component" value="Unassembled WGS sequence"/>
</dbReference>
<dbReference type="OrthoDB" id="5484018at2"/>
<dbReference type="AlphaFoldDB" id="B4VMD9"/>
<organism evidence="1 2">
    <name type="scientific">Coleofasciculus chthonoplastes PCC 7420</name>
    <dbReference type="NCBI Taxonomy" id="118168"/>
    <lineage>
        <taxon>Bacteria</taxon>
        <taxon>Bacillati</taxon>
        <taxon>Cyanobacteriota</taxon>
        <taxon>Cyanophyceae</taxon>
        <taxon>Coleofasciculales</taxon>
        <taxon>Coleofasciculaceae</taxon>
        <taxon>Coleofasciculus</taxon>
    </lineage>
</organism>
<sequence>MNFDKNYQKCLDKLIWATHQLDVKVAQSQLANLAKTIVQTMMGPWRYFHSIEHILEVGGSTDAIEVLAALFHDIIYVQVDGSIPFNLTPYLAPFIEEERGKFFVRTDNPGERDAMFELVATLFKVAPGEELFPFTGQNEFLSAIVAAKLLEPLLTPALIVQVVACIEATIPFRTQSDFGLSPSEELYQSLKFINQRFNLNLTSVELLETVKRSVRLANRDVGGFAHPSSAVFLSNTWKLLPETNHTLKKSESYTVKDYRFAIQKMAVFMKFLNAELIFRRFRGEPDDRIYIHYVEQARRNLEVARLYLDSKLVANAILEALSLRLGSDVPLTIMMGDFGDEQSSMGRLSDYFPTLINSHRPKTLLEREVWQLLEGGRAQSISFDFKTSPLTNFVVQYIGFEGICQMWQCSQEFFQQKITSEEFLASCDADLVNIIIDGVAKLLEKRKVALCRLYKPLSMNGVKQ</sequence>
<dbReference type="eggNOG" id="ENOG502Z7JN">
    <property type="taxonomic scope" value="Bacteria"/>
</dbReference>
<keyword evidence="2" id="KW-1185">Reference proteome</keyword>
<proteinExistence type="predicted"/>
<reference evidence="1 2" key="1">
    <citation type="submission" date="2008-07" db="EMBL/GenBank/DDBJ databases">
        <authorList>
            <person name="Tandeau de Marsac N."/>
            <person name="Ferriera S."/>
            <person name="Johnson J."/>
            <person name="Kravitz S."/>
            <person name="Beeson K."/>
            <person name="Sutton G."/>
            <person name="Rogers Y.-H."/>
            <person name="Friedman R."/>
            <person name="Frazier M."/>
            <person name="Venter J.C."/>
        </authorList>
    </citation>
    <scope>NUCLEOTIDE SEQUENCE [LARGE SCALE GENOMIC DNA]</scope>
    <source>
        <strain evidence="1 2">PCC 7420</strain>
    </source>
</reference>
<gene>
    <name evidence="1" type="ORF">MC7420_1725</name>
</gene>
<name>B4VMD9_9CYAN</name>
<dbReference type="SUPFAM" id="SSF109604">
    <property type="entry name" value="HD-domain/PDEase-like"/>
    <property type="match status" value="1"/>
</dbReference>
<evidence type="ECO:0000313" key="1">
    <source>
        <dbReference type="EMBL" id="EDX76722.1"/>
    </source>
</evidence>
<accession>B4VMD9</accession>
<dbReference type="RefSeq" id="WP_006099680.1">
    <property type="nucleotide sequence ID" value="NZ_DS989845.1"/>
</dbReference>